<organism evidence="4 5">
    <name type="scientific">Carbonactinospora thermoautotrophica</name>
    <dbReference type="NCBI Taxonomy" id="1469144"/>
    <lineage>
        <taxon>Bacteria</taxon>
        <taxon>Bacillati</taxon>
        <taxon>Actinomycetota</taxon>
        <taxon>Actinomycetes</taxon>
        <taxon>Kitasatosporales</taxon>
        <taxon>Carbonactinosporaceae</taxon>
        <taxon>Carbonactinospora</taxon>
    </lineage>
</organism>
<dbReference type="Proteomes" id="UP000070659">
    <property type="component" value="Unassembled WGS sequence"/>
</dbReference>
<dbReference type="PANTHER" id="PTHR43003">
    <property type="entry name" value="DNA-3-METHYLADENINE GLYCOSYLASE"/>
    <property type="match status" value="1"/>
</dbReference>
<dbReference type="GO" id="GO:0006307">
    <property type="term" value="P:DNA alkylation repair"/>
    <property type="evidence" value="ECO:0007669"/>
    <property type="project" value="TreeGrafter"/>
</dbReference>
<dbReference type="RefSeq" id="WP_067070277.1">
    <property type="nucleotide sequence ID" value="NZ_JYIK01000566.1"/>
</dbReference>
<evidence type="ECO:0000313" key="4">
    <source>
        <dbReference type="EMBL" id="KWX10250.1"/>
    </source>
</evidence>
<reference evidence="4 6" key="2">
    <citation type="submission" date="2015-02" db="EMBL/GenBank/DDBJ databases">
        <title>Physiological reanalysis, assessment of diazotrophy, and genome sequences of multiple isolates of Streptomyces thermoautotrophicus.</title>
        <authorList>
            <person name="MacKellar D.C."/>
            <person name="Lieber L."/>
            <person name="Norman J."/>
            <person name="Bolger A."/>
            <person name="Tobin C."/>
            <person name="Murray J.W."/>
            <person name="Prell J."/>
        </authorList>
    </citation>
    <scope>NUCLEOTIDE SEQUENCE [LARGE SCALE GENOMIC DNA]</scope>
    <source>
        <strain evidence="4 6">UBT1</strain>
    </source>
</reference>
<name>A0A132NJF9_9ACTN</name>
<evidence type="ECO:0008006" key="7">
    <source>
        <dbReference type="Google" id="ProtNLM"/>
    </source>
</evidence>
<evidence type="ECO:0000313" key="5">
    <source>
        <dbReference type="Proteomes" id="UP000070598"/>
    </source>
</evidence>
<dbReference type="PANTHER" id="PTHR43003:SF5">
    <property type="entry name" value="DNA-3-METHYLADENINE GLYCOSYLASE"/>
    <property type="match status" value="1"/>
</dbReference>
<dbReference type="GO" id="GO:0032131">
    <property type="term" value="F:alkylated DNA binding"/>
    <property type="evidence" value="ECO:0007669"/>
    <property type="project" value="TreeGrafter"/>
</dbReference>
<accession>A0A132NJF9</accession>
<keyword evidence="1" id="KW-0227">DNA damage</keyword>
<dbReference type="EMBL" id="JYIK01000566">
    <property type="protein sequence ID" value="KWX10250.1"/>
    <property type="molecule type" value="Genomic_DNA"/>
</dbReference>
<dbReference type="PATRIC" id="fig|1469144.8.peg.3027"/>
<dbReference type="SUPFAM" id="SSF48150">
    <property type="entry name" value="DNA-glycosylase"/>
    <property type="match status" value="1"/>
</dbReference>
<dbReference type="EMBL" id="JYIJ01000017">
    <property type="protein sequence ID" value="KWX03631.1"/>
    <property type="molecule type" value="Genomic_DNA"/>
</dbReference>
<evidence type="ECO:0000256" key="2">
    <source>
        <dbReference type="ARBA" id="ARBA00023204"/>
    </source>
</evidence>
<evidence type="ECO:0000313" key="6">
    <source>
        <dbReference type="Proteomes" id="UP000070659"/>
    </source>
</evidence>
<proteinExistence type="predicted"/>
<gene>
    <name evidence="3" type="ORF">TH66_12390</name>
    <name evidence="4" type="ORF">TR74_04760</name>
</gene>
<reference evidence="5" key="1">
    <citation type="submission" date="2015-02" db="EMBL/GenBank/DDBJ databases">
        <title>Physiological reanalysis, assessment of diazotrophy, and genome sequences of multiple isolates of Streptomyces thermoautotrophicus.</title>
        <authorList>
            <person name="MacKellar D.C."/>
            <person name="Lieber L."/>
            <person name="Norman J."/>
            <person name="Bolger A."/>
            <person name="Tobin C."/>
            <person name="Murray J.W."/>
            <person name="Friesen M."/>
            <person name="Prell J."/>
        </authorList>
    </citation>
    <scope>NUCLEOTIDE SEQUENCE [LARGE SCALE GENOMIC DNA]</scope>
    <source>
        <strain evidence="5">UBT1</strain>
    </source>
</reference>
<dbReference type="GO" id="GO:0043916">
    <property type="term" value="F:DNA-7-methylguanine glycosylase activity"/>
    <property type="evidence" value="ECO:0007669"/>
    <property type="project" value="TreeGrafter"/>
</dbReference>
<dbReference type="GO" id="GO:0008725">
    <property type="term" value="F:DNA-3-methyladenine glycosylase activity"/>
    <property type="evidence" value="ECO:0007669"/>
    <property type="project" value="TreeGrafter"/>
</dbReference>
<dbReference type="InterPro" id="IPR011257">
    <property type="entry name" value="DNA_glycosylase"/>
</dbReference>
<sequence length="265" mass="29103">MRLLMCDHPAWQRAEDGTAYRVVRGEGSLWLVTWRRGDQPETRFLGGSDAAGPHMDVFVAPPGGHRLPAALSSALVALGPVGRVRNPDLWDAFANSIIRQVIRAGHARKLYRRFAEAFGERVETPHGPAWLFPSPETIVDLDDDAFRAMGLTFHAPALRAAALAYSERGEKWLTLAPCDLFEELQTVTRVGSWSAGATVADFLHDWSLYPYGDRAVRTWATRAGGTLWPDSESEFARAWQAATGAHLSTLTLLTLAWGVTHGDTG</sequence>
<evidence type="ECO:0000313" key="3">
    <source>
        <dbReference type="EMBL" id="KWX03631.1"/>
    </source>
</evidence>
<dbReference type="Proteomes" id="UP000070598">
    <property type="component" value="Unassembled WGS sequence"/>
</dbReference>
<dbReference type="GO" id="GO:0032993">
    <property type="term" value="C:protein-DNA complex"/>
    <property type="evidence" value="ECO:0007669"/>
    <property type="project" value="TreeGrafter"/>
</dbReference>
<evidence type="ECO:0000256" key="1">
    <source>
        <dbReference type="ARBA" id="ARBA00022763"/>
    </source>
</evidence>
<dbReference type="AlphaFoldDB" id="A0A132NJF9"/>
<comment type="caution">
    <text evidence="4">The sequence shown here is derived from an EMBL/GenBank/DDBJ whole genome shotgun (WGS) entry which is preliminary data.</text>
</comment>
<dbReference type="InterPro" id="IPR051912">
    <property type="entry name" value="Alkylbase_DNA_Glycosylase/TA"/>
</dbReference>
<dbReference type="GO" id="GO:0006285">
    <property type="term" value="P:base-excision repair, AP site formation"/>
    <property type="evidence" value="ECO:0007669"/>
    <property type="project" value="TreeGrafter"/>
</dbReference>
<dbReference type="Gene3D" id="1.10.340.30">
    <property type="entry name" value="Hypothetical protein, domain 2"/>
    <property type="match status" value="1"/>
</dbReference>
<protein>
    <recommendedName>
        <fullName evidence="7">DNA-3-methyladenine glycosylase 2 family protein</fullName>
    </recommendedName>
</protein>
<keyword evidence="2" id="KW-0234">DNA repair</keyword>